<reference evidence="2" key="1">
    <citation type="submission" date="2021-03" db="EMBL/GenBank/DDBJ databases">
        <title>Whole genome shotgun sequence of Actinoplanes consettensis NBRC 14913.</title>
        <authorList>
            <person name="Komaki H."/>
            <person name="Tamura T."/>
        </authorList>
    </citation>
    <scope>NUCLEOTIDE SEQUENCE</scope>
    <source>
        <strain evidence="2">NBRC 14913</strain>
    </source>
</reference>
<dbReference type="AlphaFoldDB" id="A0A919T222"/>
<feature type="transmembrane region" description="Helical" evidence="1">
    <location>
        <begin position="7"/>
        <end position="27"/>
    </location>
</feature>
<feature type="transmembrane region" description="Helical" evidence="1">
    <location>
        <begin position="235"/>
        <end position="257"/>
    </location>
</feature>
<proteinExistence type="predicted"/>
<evidence type="ECO:0008006" key="4">
    <source>
        <dbReference type="Google" id="ProtNLM"/>
    </source>
</evidence>
<accession>A0A919T222</accession>
<name>A0A919T222_9ACTN</name>
<evidence type="ECO:0000313" key="2">
    <source>
        <dbReference type="EMBL" id="GIM85007.1"/>
    </source>
</evidence>
<comment type="caution">
    <text evidence="2">The sequence shown here is derived from an EMBL/GenBank/DDBJ whole genome shotgun (WGS) entry which is preliminary data.</text>
</comment>
<keyword evidence="3" id="KW-1185">Reference proteome</keyword>
<feature type="transmembrane region" description="Helical" evidence="1">
    <location>
        <begin position="111"/>
        <end position="129"/>
    </location>
</feature>
<keyword evidence="1" id="KW-0472">Membrane</keyword>
<feature type="transmembrane region" description="Helical" evidence="1">
    <location>
        <begin position="85"/>
        <end position="105"/>
    </location>
</feature>
<dbReference type="Proteomes" id="UP000680865">
    <property type="component" value="Unassembled WGS sequence"/>
</dbReference>
<keyword evidence="1" id="KW-1133">Transmembrane helix</keyword>
<sequence length="261" mass="27783">MKWELPITLLVTTGSVILLAAGGLWVGHDSSQWLLAAGGVGLFVAVTGRCAYLCESRYEDRPLAQPPHNTHHSSRRRLARVPASGIAYVGGVLGVLMILAAVVSPGDRLEGLAFTGFGLAVIAGCWLAGPAARFVVTPAHLTIDTAFYRIRVPRRLLGEFVRSQLEVRLQLTNGDFYDLSVDSPLWGLSGADRHRLNSRCQVRTVARIVAMLSEVRAEDPDPGSGVVTGLRRGTVAFAGIAVVVCSALTVIGTVDIFRSGG</sequence>
<evidence type="ECO:0000256" key="1">
    <source>
        <dbReference type="SAM" id="Phobius"/>
    </source>
</evidence>
<keyword evidence="1" id="KW-0812">Transmembrane</keyword>
<dbReference type="EMBL" id="BOQP01000074">
    <property type="protein sequence ID" value="GIM85007.1"/>
    <property type="molecule type" value="Genomic_DNA"/>
</dbReference>
<gene>
    <name evidence="2" type="ORF">Aco04nite_94170</name>
</gene>
<evidence type="ECO:0000313" key="3">
    <source>
        <dbReference type="Proteomes" id="UP000680865"/>
    </source>
</evidence>
<dbReference type="RefSeq" id="WP_213003666.1">
    <property type="nucleotide sequence ID" value="NZ_BAAATW010000033.1"/>
</dbReference>
<feature type="transmembrane region" description="Helical" evidence="1">
    <location>
        <begin position="33"/>
        <end position="52"/>
    </location>
</feature>
<protein>
    <recommendedName>
        <fullName evidence="4">PH domain-containing protein</fullName>
    </recommendedName>
</protein>
<organism evidence="2 3">
    <name type="scientific">Winogradskya consettensis</name>
    <dbReference type="NCBI Taxonomy" id="113560"/>
    <lineage>
        <taxon>Bacteria</taxon>
        <taxon>Bacillati</taxon>
        <taxon>Actinomycetota</taxon>
        <taxon>Actinomycetes</taxon>
        <taxon>Micromonosporales</taxon>
        <taxon>Micromonosporaceae</taxon>
        <taxon>Winogradskya</taxon>
    </lineage>
</organism>